<dbReference type="Pfam" id="PF00174">
    <property type="entry name" value="Oxidored_molyb"/>
    <property type="match status" value="1"/>
</dbReference>
<name>A0A7C3KG34_9CYAN</name>
<protein>
    <submittedName>
        <fullName evidence="2">Molybdopterin-binding oxidoreductase</fullName>
    </submittedName>
</protein>
<dbReference type="GO" id="GO:0008482">
    <property type="term" value="F:sulfite oxidase activity"/>
    <property type="evidence" value="ECO:0007669"/>
    <property type="project" value="TreeGrafter"/>
</dbReference>
<dbReference type="InterPro" id="IPR036374">
    <property type="entry name" value="OxRdtase_Mopterin-bd_sf"/>
</dbReference>
<dbReference type="GO" id="GO:0006790">
    <property type="term" value="P:sulfur compound metabolic process"/>
    <property type="evidence" value="ECO:0007669"/>
    <property type="project" value="TreeGrafter"/>
</dbReference>
<dbReference type="SUPFAM" id="SSF56524">
    <property type="entry name" value="Oxidoreductase molybdopterin-binding domain"/>
    <property type="match status" value="1"/>
</dbReference>
<feature type="domain" description="Oxidoreductase molybdopterin-binding" evidence="1">
    <location>
        <begin position="62"/>
        <end position="212"/>
    </location>
</feature>
<dbReference type="GO" id="GO:0043546">
    <property type="term" value="F:molybdopterin cofactor binding"/>
    <property type="evidence" value="ECO:0007669"/>
    <property type="project" value="TreeGrafter"/>
</dbReference>
<dbReference type="PANTHER" id="PTHR19372">
    <property type="entry name" value="SULFITE REDUCTASE"/>
    <property type="match status" value="1"/>
</dbReference>
<accession>A0A7C3KG34</accession>
<proteinExistence type="predicted"/>
<dbReference type="Gene3D" id="2.60.40.650">
    <property type="match status" value="1"/>
</dbReference>
<organism evidence="2">
    <name type="scientific">Oscillatoriales cyanobacterium SpSt-418</name>
    <dbReference type="NCBI Taxonomy" id="2282169"/>
    <lineage>
        <taxon>Bacteria</taxon>
        <taxon>Bacillati</taxon>
        <taxon>Cyanobacteriota</taxon>
        <taxon>Cyanophyceae</taxon>
        <taxon>Oscillatoriophycideae</taxon>
        <taxon>Oscillatoriales</taxon>
    </lineage>
</organism>
<dbReference type="AlphaFoldDB" id="A0A7C3KG34"/>
<reference evidence="2" key="1">
    <citation type="journal article" date="2020" name="mSystems">
        <title>Genome- and Community-Level Interaction Insights into Carbon Utilization and Element Cycling Functions of Hydrothermarchaeota in Hydrothermal Sediment.</title>
        <authorList>
            <person name="Zhou Z."/>
            <person name="Liu Y."/>
            <person name="Xu W."/>
            <person name="Pan J."/>
            <person name="Luo Z.H."/>
            <person name="Li M."/>
        </authorList>
    </citation>
    <scope>NUCLEOTIDE SEQUENCE [LARGE SCALE GENOMIC DNA]</scope>
    <source>
        <strain evidence="2">SpSt-418</strain>
    </source>
</reference>
<dbReference type="PANTHER" id="PTHR19372:SF7">
    <property type="entry name" value="SULFITE OXIDASE, MITOCHONDRIAL"/>
    <property type="match status" value="1"/>
</dbReference>
<dbReference type="InterPro" id="IPR000572">
    <property type="entry name" value="OxRdtase_Mopterin-bd_dom"/>
</dbReference>
<gene>
    <name evidence="2" type="ORF">ENR64_17950</name>
</gene>
<dbReference type="Gene3D" id="3.90.420.10">
    <property type="entry name" value="Oxidoreductase, molybdopterin-binding domain"/>
    <property type="match status" value="1"/>
</dbReference>
<dbReference type="SUPFAM" id="SSF81296">
    <property type="entry name" value="E set domains"/>
    <property type="match status" value="1"/>
</dbReference>
<comment type="caution">
    <text evidence="2">The sequence shown here is derived from an EMBL/GenBank/DDBJ whole genome shotgun (WGS) entry which is preliminary data.</text>
</comment>
<dbReference type="EMBL" id="DSRU01000258">
    <property type="protein sequence ID" value="HFM99603.1"/>
    <property type="molecule type" value="Genomic_DNA"/>
</dbReference>
<dbReference type="GO" id="GO:0020037">
    <property type="term" value="F:heme binding"/>
    <property type="evidence" value="ECO:0007669"/>
    <property type="project" value="TreeGrafter"/>
</dbReference>
<sequence length="348" mass="39368">MKRRQLLRYLQTSTGGLIAARFVAGCSAPKPPLSAFDPLVKSDTLPEHLITPTEEFYVQSYGSAPTVESATWRLEITGKVKQPLQITFDDILRSPQQSFYLTLECIGNAVGGNQIGNALWQGTSLLPWLQKAGVQPDAVEFVLHGADSYETTLPIKDLLKSNVSLVHRMNGEPLTVDHGYPVRIIIPGRYGQKQPKWLVKIEASDRTRQGHWERRGWSNEAQIPTHGMIRQVQSKPVWNRQTAVQLERSGKTGWQQGVWIGGVALDRALPIEQVMVSTDNGQTWQQAEQNHPSSTHEWTLWRYRWQPKQPGDYTLLAYAVTERETQPVEDKQWRDGNSSVLKIQVKLT</sequence>
<evidence type="ECO:0000259" key="1">
    <source>
        <dbReference type="Pfam" id="PF00174"/>
    </source>
</evidence>
<evidence type="ECO:0000313" key="2">
    <source>
        <dbReference type="EMBL" id="HFM99603.1"/>
    </source>
</evidence>
<dbReference type="InterPro" id="IPR014756">
    <property type="entry name" value="Ig_E-set"/>
</dbReference>